<proteinExistence type="predicted"/>
<dbReference type="EMBL" id="SOSA01000475">
    <property type="protein sequence ID" value="THC90848.1"/>
    <property type="molecule type" value="Genomic_DNA"/>
</dbReference>
<keyword evidence="3" id="KW-1185">Reference proteome</keyword>
<dbReference type="Proteomes" id="UP000308092">
    <property type="component" value="Unassembled WGS sequence"/>
</dbReference>
<protein>
    <recommendedName>
        <fullName evidence="1">Alpha/beta hydrolase fold-3 domain-containing protein</fullName>
    </recommendedName>
</protein>
<dbReference type="Pfam" id="PF07859">
    <property type="entry name" value="Abhydrolase_3"/>
    <property type="match status" value="1"/>
</dbReference>
<evidence type="ECO:0000313" key="3">
    <source>
        <dbReference type="Proteomes" id="UP000308092"/>
    </source>
</evidence>
<dbReference type="InterPro" id="IPR029058">
    <property type="entry name" value="AB_hydrolase_fold"/>
</dbReference>
<dbReference type="Gene3D" id="3.40.50.1820">
    <property type="entry name" value="alpha/beta hydrolase"/>
    <property type="match status" value="1"/>
</dbReference>
<gene>
    <name evidence="2" type="ORF">EYZ11_009700</name>
</gene>
<dbReference type="InterPro" id="IPR013094">
    <property type="entry name" value="AB_hydrolase_3"/>
</dbReference>
<accession>A0A4S3J9C9</accession>
<comment type="caution">
    <text evidence="2">The sequence shown here is derived from an EMBL/GenBank/DDBJ whole genome shotgun (WGS) entry which is preliminary data.</text>
</comment>
<evidence type="ECO:0000259" key="1">
    <source>
        <dbReference type="Pfam" id="PF07859"/>
    </source>
</evidence>
<evidence type="ECO:0000313" key="2">
    <source>
        <dbReference type="EMBL" id="THC90848.1"/>
    </source>
</evidence>
<sequence>MVPELLYWCGPDNPTSHSFGLAHDTCTFAVLETCASAHIVTAEFDVKRDEGIYYGELLREAGNQVTMKTYAGVRHAFPHITIHVGD</sequence>
<dbReference type="STRING" id="1220188.A0A4S3J9C9"/>
<feature type="domain" description="Alpha/beta hydrolase fold-3" evidence="1">
    <location>
        <begin position="30"/>
        <end position="78"/>
    </location>
</feature>
<name>A0A4S3J9C9_9EURO</name>
<dbReference type="GO" id="GO:0016787">
    <property type="term" value="F:hydrolase activity"/>
    <property type="evidence" value="ECO:0007669"/>
    <property type="project" value="InterPro"/>
</dbReference>
<dbReference type="AlphaFoldDB" id="A0A4S3J9C9"/>
<reference evidence="2 3" key="1">
    <citation type="submission" date="2019-03" db="EMBL/GenBank/DDBJ databases">
        <title>The genome sequence of a newly discovered highly antifungal drug resistant Aspergillus species, Aspergillus tanneri NIH 1004.</title>
        <authorList>
            <person name="Mounaud S."/>
            <person name="Singh I."/>
            <person name="Joardar V."/>
            <person name="Pakala S."/>
            <person name="Pakala S."/>
            <person name="Venepally P."/>
            <person name="Hoover J."/>
            <person name="Nierman W."/>
            <person name="Chung J."/>
            <person name="Losada L."/>
        </authorList>
    </citation>
    <scope>NUCLEOTIDE SEQUENCE [LARGE SCALE GENOMIC DNA]</scope>
    <source>
        <strain evidence="2 3">NIH1004</strain>
    </source>
</reference>
<dbReference type="SUPFAM" id="SSF53474">
    <property type="entry name" value="alpha/beta-Hydrolases"/>
    <property type="match status" value="1"/>
</dbReference>
<dbReference type="VEuPathDB" id="FungiDB:EYZ11_009700"/>
<organism evidence="2 3">
    <name type="scientific">Aspergillus tanneri</name>
    <dbReference type="NCBI Taxonomy" id="1220188"/>
    <lineage>
        <taxon>Eukaryota</taxon>
        <taxon>Fungi</taxon>
        <taxon>Dikarya</taxon>
        <taxon>Ascomycota</taxon>
        <taxon>Pezizomycotina</taxon>
        <taxon>Eurotiomycetes</taxon>
        <taxon>Eurotiomycetidae</taxon>
        <taxon>Eurotiales</taxon>
        <taxon>Aspergillaceae</taxon>
        <taxon>Aspergillus</taxon>
        <taxon>Aspergillus subgen. Circumdati</taxon>
    </lineage>
</organism>